<dbReference type="Proteomes" id="UP001055712">
    <property type="component" value="Unassembled WGS sequence"/>
</dbReference>
<organism evidence="3 4">
    <name type="scientific">Chlorella vulgaris</name>
    <name type="common">Green alga</name>
    <dbReference type="NCBI Taxonomy" id="3077"/>
    <lineage>
        <taxon>Eukaryota</taxon>
        <taxon>Viridiplantae</taxon>
        <taxon>Chlorophyta</taxon>
        <taxon>core chlorophytes</taxon>
        <taxon>Trebouxiophyceae</taxon>
        <taxon>Chlorellales</taxon>
        <taxon>Chlorellaceae</taxon>
        <taxon>Chlorella clade</taxon>
        <taxon>Chlorella</taxon>
    </lineage>
</organism>
<feature type="coiled-coil region" evidence="1">
    <location>
        <begin position="227"/>
        <end position="258"/>
    </location>
</feature>
<evidence type="ECO:0000313" key="3">
    <source>
        <dbReference type="EMBL" id="KAI3438678.1"/>
    </source>
</evidence>
<dbReference type="OrthoDB" id="513719at2759"/>
<feature type="compositionally biased region" description="Polar residues" evidence="2">
    <location>
        <begin position="285"/>
        <end position="308"/>
    </location>
</feature>
<feature type="region of interest" description="Disordered" evidence="2">
    <location>
        <begin position="158"/>
        <end position="219"/>
    </location>
</feature>
<comment type="caution">
    <text evidence="3">The sequence shown here is derived from an EMBL/GenBank/DDBJ whole genome shotgun (WGS) entry which is preliminary data.</text>
</comment>
<proteinExistence type="predicted"/>
<evidence type="ECO:0000256" key="1">
    <source>
        <dbReference type="SAM" id="Coils"/>
    </source>
</evidence>
<keyword evidence="4" id="KW-1185">Reference proteome</keyword>
<keyword evidence="1" id="KW-0175">Coiled coil</keyword>
<evidence type="ECO:0000256" key="2">
    <source>
        <dbReference type="SAM" id="MobiDB-lite"/>
    </source>
</evidence>
<dbReference type="AlphaFoldDB" id="A0A9D4TZN8"/>
<gene>
    <name evidence="3" type="ORF">D9Q98_001098</name>
</gene>
<feature type="region of interest" description="Disordered" evidence="2">
    <location>
        <begin position="261"/>
        <end position="323"/>
    </location>
</feature>
<sequence>MAQLFERVDLRGEGEMLKIQQLLEEALNSRLQAAGDELTEQDRQELLNTSAAFMAQLRQFVVVAEQHGDPPSVADTQRTIMTPAAAALSMRSPLLRPLSPPPADAEVQELEAEVTAASLRVGELRTGMQSRLQDMLAAKLAACRPTAKLDLEGSVAPADQPHAQQQNGGMSAGQQQRGEASRDADAAGSDEGQAADQQPQPLEGGGVDVPEAADPLSPQPADLQQRLLQAANRMPALRAQLEQAADKLQRVVAAVAADINRPPPNTLEKAVLGKTPGKPAAPADSENQPAVSPLLQQAVASGQISTRRGATHDVQPVPYNTQR</sequence>
<feature type="compositionally biased region" description="Polar residues" evidence="2">
    <location>
        <begin position="162"/>
        <end position="178"/>
    </location>
</feature>
<reference evidence="3" key="1">
    <citation type="journal article" date="2019" name="Plant J.">
        <title>Chlorella vulgaris genome assembly and annotation reveals the molecular basis for metabolic acclimation to high light conditions.</title>
        <authorList>
            <person name="Cecchin M."/>
            <person name="Marcolungo L."/>
            <person name="Rossato M."/>
            <person name="Girolomoni L."/>
            <person name="Cosentino E."/>
            <person name="Cuine S."/>
            <person name="Li-Beisson Y."/>
            <person name="Delledonne M."/>
            <person name="Ballottari M."/>
        </authorList>
    </citation>
    <scope>NUCLEOTIDE SEQUENCE</scope>
    <source>
        <strain evidence="3">211/11P</strain>
    </source>
</reference>
<name>A0A9D4TZN8_CHLVU</name>
<accession>A0A9D4TZN8</accession>
<evidence type="ECO:0000313" key="4">
    <source>
        <dbReference type="Proteomes" id="UP001055712"/>
    </source>
</evidence>
<protein>
    <submittedName>
        <fullName evidence="3">Uncharacterized protein</fullName>
    </submittedName>
</protein>
<dbReference type="EMBL" id="SIDB01000001">
    <property type="protein sequence ID" value="KAI3438678.1"/>
    <property type="molecule type" value="Genomic_DNA"/>
</dbReference>
<reference evidence="3" key="2">
    <citation type="submission" date="2020-11" db="EMBL/GenBank/DDBJ databases">
        <authorList>
            <person name="Cecchin M."/>
            <person name="Marcolungo L."/>
            <person name="Rossato M."/>
            <person name="Girolomoni L."/>
            <person name="Cosentino E."/>
            <person name="Cuine S."/>
            <person name="Li-Beisson Y."/>
            <person name="Delledonne M."/>
            <person name="Ballottari M."/>
        </authorList>
    </citation>
    <scope>NUCLEOTIDE SEQUENCE</scope>
    <source>
        <strain evidence="3">211/11P</strain>
        <tissue evidence="3">Whole cell</tissue>
    </source>
</reference>